<accession>A0A830FNM2</accession>
<reference evidence="1" key="1">
    <citation type="journal article" date="2014" name="Int. J. Syst. Evol. Microbiol.">
        <title>Complete genome sequence of Corynebacterium casei LMG S-19264T (=DSM 44701T), isolated from a smear-ripened cheese.</title>
        <authorList>
            <consortium name="US DOE Joint Genome Institute (JGI-PGF)"/>
            <person name="Walter F."/>
            <person name="Albersmeier A."/>
            <person name="Kalinowski J."/>
            <person name="Ruckert C."/>
        </authorList>
    </citation>
    <scope>NUCLEOTIDE SEQUENCE</scope>
    <source>
        <strain evidence="1">JCM 19596</strain>
    </source>
</reference>
<evidence type="ECO:0000313" key="1">
    <source>
        <dbReference type="EMBL" id="GGL73631.1"/>
    </source>
</evidence>
<comment type="caution">
    <text evidence="1">The sequence shown here is derived from an EMBL/GenBank/DDBJ whole genome shotgun (WGS) entry which is preliminary data.</text>
</comment>
<keyword evidence="2" id="KW-1185">Reference proteome</keyword>
<proteinExistence type="predicted"/>
<protein>
    <submittedName>
        <fullName evidence="1">Uncharacterized protein</fullName>
    </submittedName>
</protein>
<dbReference type="Proteomes" id="UP000607197">
    <property type="component" value="Unassembled WGS sequence"/>
</dbReference>
<evidence type="ECO:0000313" key="2">
    <source>
        <dbReference type="Proteomes" id="UP000607197"/>
    </source>
</evidence>
<dbReference type="EMBL" id="BMPG01000010">
    <property type="protein sequence ID" value="GGL73631.1"/>
    <property type="molecule type" value="Genomic_DNA"/>
</dbReference>
<reference evidence="1" key="2">
    <citation type="submission" date="2020-09" db="EMBL/GenBank/DDBJ databases">
        <authorList>
            <person name="Sun Q."/>
            <person name="Ohkuma M."/>
        </authorList>
    </citation>
    <scope>NUCLEOTIDE SEQUENCE</scope>
    <source>
        <strain evidence="1">JCM 19596</strain>
    </source>
</reference>
<dbReference type="RefSeq" id="WP_188981075.1">
    <property type="nucleotide sequence ID" value="NZ_BMPG01000010.1"/>
</dbReference>
<name>A0A830FNM2_9EURY</name>
<sequence>MGTSKPPVGAVLLAHELLESDYDLLARDGWMVMGAGTGVMCWEYGGLREQASGDVALDLEFSTSWETGEVRDLYADVVEE</sequence>
<organism evidence="1 2">
    <name type="scientific">Halocalculus aciditolerans</name>
    <dbReference type="NCBI Taxonomy" id="1383812"/>
    <lineage>
        <taxon>Archaea</taxon>
        <taxon>Methanobacteriati</taxon>
        <taxon>Methanobacteriota</taxon>
        <taxon>Stenosarchaea group</taxon>
        <taxon>Halobacteria</taxon>
        <taxon>Halobacteriales</taxon>
        <taxon>Halobacteriaceae</taxon>
        <taxon>Halocalculus</taxon>
    </lineage>
</organism>
<gene>
    <name evidence="1" type="ORF">GCM10009039_34650</name>
</gene>
<dbReference type="AlphaFoldDB" id="A0A830FNM2"/>